<evidence type="ECO:0000313" key="2">
    <source>
        <dbReference type="Proteomes" id="UP001142400"/>
    </source>
</evidence>
<dbReference type="EMBL" id="JANIIC010000113">
    <property type="protein sequence ID" value="MCQ8836203.1"/>
    <property type="molecule type" value="Genomic_DNA"/>
</dbReference>
<dbReference type="RefSeq" id="WP_257636270.1">
    <property type="nucleotide sequence ID" value="NZ_JANIIC010000113.1"/>
</dbReference>
<dbReference type="AlphaFoldDB" id="A0A9X2RZI0"/>
<gene>
    <name evidence="1" type="ORF">NQU54_46165</name>
</gene>
<comment type="caution">
    <text evidence="1">The sequence shown here is derived from an EMBL/GenBank/DDBJ whole genome shotgun (WGS) entry which is preliminary data.</text>
</comment>
<dbReference type="Proteomes" id="UP001142400">
    <property type="component" value="Unassembled WGS sequence"/>
</dbReference>
<evidence type="ECO:0000313" key="1">
    <source>
        <dbReference type="EMBL" id="MCQ8836203.1"/>
    </source>
</evidence>
<name>A0A9X2RZI0_STRMQ</name>
<keyword evidence="2" id="KW-1185">Reference proteome</keyword>
<reference evidence="1" key="1">
    <citation type="submission" date="2022-06" db="EMBL/GenBank/DDBJ databases">
        <title>WGS of actinobacteria.</title>
        <authorList>
            <person name="Thawai C."/>
        </authorList>
    </citation>
    <scope>NUCLEOTIDE SEQUENCE</scope>
    <source>
        <strain evidence="1">DSM 42010</strain>
    </source>
</reference>
<protein>
    <submittedName>
        <fullName evidence="1">Uncharacterized protein</fullName>
    </submittedName>
</protein>
<organism evidence="1 2">
    <name type="scientific">Streptomyces malaysiensis subsp. samsunensis</name>
    <dbReference type="NCBI Taxonomy" id="459658"/>
    <lineage>
        <taxon>Bacteria</taxon>
        <taxon>Bacillati</taxon>
        <taxon>Actinomycetota</taxon>
        <taxon>Actinomycetes</taxon>
        <taxon>Kitasatosporales</taxon>
        <taxon>Streptomycetaceae</taxon>
        <taxon>Streptomyces</taxon>
        <taxon>Streptomyces violaceusniger group</taxon>
    </lineage>
</organism>
<proteinExistence type="predicted"/>
<accession>A0A9X2RZI0</accession>
<sequence>MPGDEQALDHNQEVRAEAGFAYGAVGADIHVVGDGTPLYSLFEHRRVTGLDTEWLRAQPSRMLNSRAEVVDFTGRDEELRAQLAGDAERAGRKVIDAVYDTETRPPAEGSQDLSLNRYVGVLLLVDYANRWPLSHLSW</sequence>